<feature type="chain" id="PRO_5012593229" description="Pentatricopeptide repeat-containing protein, chloroplastic" evidence="3">
    <location>
        <begin position="33"/>
        <end position="1053"/>
    </location>
</feature>
<proteinExistence type="predicted"/>
<evidence type="ECO:0008006" key="6">
    <source>
        <dbReference type="Google" id="ProtNLM"/>
    </source>
</evidence>
<keyword evidence="2" id="KW-1133">Transmembrane helix</keyword>
<feature type="transmembrane region" description="Helical" evidence="2">
    <location>
        <begin position="743"/>
        <end position="765"/>
    </location>
</feature>
<feature type="transmembrane region" description="Helical" evidence="2">
    <location>
        <begin position="315"/>
        <end position="336"/>
    </location>
</feature>
<keyword evidence="3" id="KW-0732">Signal</keyword>
<comment type="caution">
    <text evidence="4">The sequence shown here is derived from an EMBL/GenBank/DDBJ whole genome shotgun (WGS) entry which is preliminary data.</text>
</comment>
<evidence type="ECO:0000313" key="4">
    <source>
        <dbReference type="EMBL" id="OLP89847.1"/>
    </source>
</evidence>
<accession>A0A1Q9D3X6</accession>
<dbReference type="AlphaFoldDB" id="A0A1Q9D3X6"/>
<feature type="transmembrane region" description="Helical" evidence="2">
    <location>
        <begin position="621"/>
        <end position="644"/>
    </location>
</feature>
<dbReference type="Gene3D" id="1.25.40.10">
    <property type="entry name" value="Tetratricopeptide repeat domain"/>
    <property type="match status" value="2"/>
</dbReference>
<feature type="transmembrane region" description="Helical" evidence="2">
    <location>
        <begin position="356"/>
        <end position="376"/>
    </location>
</feature>
<organism evidence="4 5">
    <name type="scientific">Symbiodinium microadriaticum</name>
    <name type="common">Dinoflagellate</name>
    <name type="synonym">Zooxanthella microadriatica</name>
    <dbReference type="NCBI Taxonomy" id="2951"/>
    <lineage>
        <taxon>Eukaryota</taxon>
        <taxon>Sar</taxon>
        <taxon>Alveolata</taxon>
        <taxon>Dinophyceae</taxon>
        <taxon>Suessiales</taxon>
        <taxon>Symbiodiniaceae</taxon>
        <taxon>Symbiodinium</taxon>
    </lineage>
</organism>
<feature type="signal peptide" evidence="3">
    <location>
        <begin position="1"/>
        <end position="32"/>
    </location>
</feature>
<protein>
    <recommendedName>
        <fullName evidence="6">Pentatricopeptide repeat-containing protein, chloroplastic</fullName>
    </recommendedName>
</protein>
<dbReference type="InterPro" id="IPR011990">
    <property type="entry name" value="TPR-like_helical_dom_sf"/>
</dbReference>
<feature type="transmembrane region" description="Helical" evidence="2">
    <location>
        <begin position="383"/>
        <end position="400"/>
    </location>
</feature>
<keyword evidence="1" id="KW-0677">Repeat</keyword>
<evidence type="ECO:0000256" key="2">
    <source>
        <dbReference type="SAM" id="Phobius"/>
    </source>
</evidence>
<gene>
    <name evidence="4" type="ORF">AK812_SmicGene28665</name>
</gene>
<keyword evidence="2" id="KW-0812">Transmembrane</keyword>
<evidence type="ECO:0000313" key="5">
    <source>
        <dbReference type="Proteomes" id="UP000186817"/>
    </source>
</evidence>
<dbReference type="Proteomes" id="UP000186817">
    <property type="component" value="Unassembled WGS sequence"/>
</dbReference>
<feature type="transmembrane region" description="Helical" evidence="2">
    <location>
        <begin position="712"/>
        <end position="731"/>
    </location>
</feature>
<evidence type="ECO:0000256" key="3">
    <source>
        <dbReference type="SAM" id="SignalP"/>
    </source>
</evidence>
<feature type="transmembrane region" description="Helical" evidence="2">
    <location>
        <begin position="582"/>
        <end position="609"/>
    </location>
</feature>
<dbReference type="PANTHER" id="PTHR47447:SF17">
    <property type="entry name" value="OS12G0638900 PROTEIN"/>
    <property type="match status" value="1"/>
</dbReference>
<keyword evidence="5" id="KW-1185">Reference proteome</keyword>
<evidence type="ECO:0000256" key="1">
    <source>
        <dbReference type="ARBA" id="ARBA00022737"/>
    </source>
</evidence>
<name>A0A1Q9D3X6_SYMMI</name>
<sequence length="1053" mass="115170">MACLYRCKDGVPWAPSLRLCLHLWQLFPTTKAATTALTACGRAHDWRRSLAVYQSLTGNKDLSSDPVPVNALCAALAHAAQWSRALHLLGSSCDPWRHNAVLTACGRASHWALTLHLLSDMKLRRLADATSLNAAVHACQQFAHWQGALQLCSHAPGSLPSASSTLSACAAVAAWYQALALFEEMLSGSSGFPLPGPVGASAVLTALGRSTRWAQALGIFEAFAATTAPSISCFGAVAAACEVGEAWQPALRLLSQLPPLLPDAALLNAILGACEELSEEEAEQEGEKARRALGLEDFHGHDGPSLQFGNIFMCLALRMTSPVSLLVVIVLLRLQWIRPVLSHGTSIEQATGVLNLYSAFPDGQIILFYSLLTYFCKDSYRSTGPLVAVLFPWAIFFALIPNKMAAQACASHRPVEVQRMKFVQLLRIIARQCGVPDETIMQVEGDGTEDSCDRAMRMLSHKDLAVRNYYRCNKLGIAEILHRAGFRGSPFWDRMSILSEDGKLVGDSSWMTNWPDTDRFVAQQRRIDNLAHIPLHVPPCSETIRANLDLLERYKTRLLSGGMKAGDFTDQVSVGFPIPEPFWVTAMHSVAIVLFTCALVASICLSWLMPQWHARGSRQHWCMYILFAWYGQVIACMGLCGRMLTQDIPELKRRFRELKVLNSMLAGQAAAAQRCLPLVRLQVPQDLLVWAEVRELFLARYSACQLEMETSVFVATLLTLGMAACSLYYALQEDWEPGLLSLLALQYMTSYVVASIPFFVMGVLVNTEGSKSLDLMSQHALQAQLALSQPGVASAEEREHIQETVTMASHLVQRLRDDSSAEVHVLGFKLTPSTASAIASAVASALAFTLRSLPMREIEDKLHESDAWDNITSILAINLTGKGSQWPLSLCLLRHSNDTTGRGALLEALATAAKWVTALALLQEGPVDVVGAFAAASAFESAQEPALLRAKQLRSLGGSKAPSLRKLLGELSGPHLGRRQRFSVLSSLLRLESAVARKLLEARRIGDSDAGATTRCRGHPHLLFLPVQPFRQFLTVCLQCELKGAEWVVHLDG</sequence>
<dbReference type="EMBL" id="LSRX01000740">
    <property type="protein sequence ID" value="OLP89847.1"/>
    <property type="molecule type" value="Genomic_DNA"/>
</dbReference>
<keyword evidence="2" id="KW-0472">Membrane</keyword>
<dbReference type="PANTHER" id="PTHR47447">
    <property type="entry name" value="OS03G0856100 PROTEIN"/>
    <property type="match status" value="1"/>
</dbReference>
<dbReference type="OrthoDB" id="431147at2759"/>
<reference evidence="4 5" key="1">
    <citation type="submission" date="2016-02" db="EMBL/GenBank/DDBJ databases">
        <title>Genome analysis of coral dinoflagellate symbionts highlights evolutionary adaptations to a symbiotic lifestyle.</title>
        <authorList>
            <person name="Aranda M."/>
            <person name="Li Y."/>
            <person name="Liew Y.J."/>
            <person name="Baumgarten S."/>
            <person name="Simakov O."/>
            <person name="Wilson M."/>
            <person name="Piel J."/>
            <person name="Ashoor H."/>
            <person name="Bougouffa S."/>
            <person name="Bajic V.B."/>
            <person name="Ryu T."/>
            <person name="Ravasi T."/>
            <person name="Bayer T."/>
            <person name="Micklem G."/>
            <person name="Kim H."/>
            <person name="Bhak J."/>
            <person name="Lajeunesse T.C."/>
            <person name="Voolstra C.R."/>
        </authorList>
    </citation>
    <scope>NUCLEOTIDE SEQUENCE [LARGE SCALE GENOMIC DNA]</scope>
    <source>
        <strain evidence="4 5">CCMP2467</strain>
    </source>
</reference>